<dbReference type="Pfam" id="PF00672">
    <property type="entry name" value="HAMP"/>
    <property type="match status" value="1"/>
</dbReference>
<evidence type="ECO:0000256" key="8">
    <source>
        <dbReference type="ARBA" id="ARBA00022989"/>
    </source>
</evidence>
<dbReference type="InterPro" id="IPR005467">
    <property type="entry name" value="His_kinase_dom"/>
</dbReference>
<dbReference type="InterPro" id="IPR003594">
    <property type="entry name" value="HATPase_dom"/>
</dbReference>
<dbReference type="PRINTS" id="PR00344">
    <property type="entry name" value="BCTRLSENSOR"/>
</dbReference>
<dbReference type="PROSITE" id="PS50885">
    <property type="entry name" value="HAMP"/>
    <property type="match status" value="1"/>
</dbReference>
<comment type="catalytic activity">
    <reaction evidence="1">
        <text>ATP + protein L-histidine = ADP + protein N-phospho-L-histidine.</text>
        <dbReference type="EC" id="2.7.13.3"/>
    </reaction>
</comment>
<evidence type="ECO:0000256" key="1">
    <source>
        <dbReference type="ARBA" id="ARBA00000085"/>
    </source>
</evidence>
<dbReference type="RefSeq" id="WP_154740713.1">
    <property type="nucleotide sequence ID" value="NZ_WMBQ01000002.1"/>
</dbReference>
<dbReference type="EC" id="2.7.13.3" evidence="3"/>
<evidence type="ECO:0000256" key="7">
    <source>
        <dbReference type="ARBA" id="ARBA00022777"/>
    </source>
</evidence>
<dbReference type="SMART" id="SM00304">
    <property type="entry name" value="HAMP"/>
    <property type="match status" value="1"/>
</dbReference>
<dbReference type="PANTHER" id="PTHR45436:SF8">
    <property type="entry name" value="HISTIDINE KINASE"/>
    <property type="match status" value="1"/>
</dbReference>
<keyword evidence="15" id="KW-1185">Reference proteome</keyword>
<evidence type="ECO:0000256" key="10">
    <source>
        <dbReference type="ARBA" id="ARBA00023136"/>
    </source>
</evidence>
<keyword evidence="10 11" id="KW-0472">Membrane</keyword>
<evidence type="ECO:0000259" key="12">
    <source>
        <dbReference type="PROSITE" id="PS50109"/>
    </source>
</evidence>
<evidence type="ECO:0000313" key="15">
    <source>
        <dbReference type="Proteomes" id="UP000440694"/>
    </source>
</evidence>
<keyword evidence="4" id="KW-0597">Phosphoprotein</keyword>
<feature type="transmembrane region" description="Helical" evidence="11">
    <location>
        <begin position="164"/>
        <end position="183"/>
    </location>
</feature>
<keyword evidence="9" id="KW-0902">Two-component regulatory system</keyword>
<dbReference type="CDD" id="cd00075">
    <property type="entry name" value="HATPase"/>
    <property type="match status" value="1"/>
</dbReference>
<dbReference type="SMART" id="SM00387">
    <property type="entry name" value="HATPase_c"/>
    <property type="match status" value="1"/>
</dbReference>
<feature type="transmembrane region" description="Helical" evidence="11">
    <location>
        <begin position="15"/>
        <end position="39"/>
    </location>
</feature>
<dbReference type="SMART" id="SM00388">
    <property type="entry name" value="HisKA"/>
    <property type="match status" value="1"/>
</dbReference>
<sequence length="463" mass="49393">MALPDRLARIVSTTAFRVAAITVAVYLAFAGLVVGLLLWQTNRVLTNEVLATLRSEAALLKAEAQDGDAAALVRAVETRSRPGGPGLYYLADPSGKKVAGNLSRLPPEIVDSAAGGVFRYAPDAISTRERLAVAIPVDISGGVQLIVGRDVEELRRFAGEMGTVYFLALGFLTLGGLVAGFAASRVALKRIETINVAARSIMAGDMSRRISVTGADDEFDALATNLNAMLERIEALMSGLREVSDNIAHDLKTPLTRLRNSAEAALRETGEDAYREGLEHTIEKADELIKTFNSLLLVARLEAGALEGNAERFDIGRVVRDVAELYEPVAEERGMQLAVNVGAGPEFTGNRQLIVQAVVNLIENAIKYSAKPGTATDGAISIDLVNGTAGVEIAVADNGPGIAPEDRERVLKRFVRLEKSRTEPGTGLGLSLVQAVARLHGGYVRLEDNRPGLRVVLTLPKRG</sequence>
<comment type="subcellular location">
    <subcellularLocation>
        <location evidence="2">Membrane</location>
    </subcellularLocation>
</comment>
<comment type="caution">
    <text evidence="14">The sequence shown here is derived from an EMBL/GenBank/DDBJ whole genome shotgun (WGS) entry which is preliminary data.</text>
</comment>
<gene>
    <name evidence="14" type="ORF">GIW81_18190</name>
</gene>
<organism evidence="14 15">
    <name type="scientific">Hyphomicrobium album</name>
    <dbReference type="NCBI Taxonomy" id="2665159"/>
    <lineage>
        <taxon>Bacteria</taxon>
        <taxon>Pseudomonadati</taxon>
        <taxon>Pseudomonadota</taxon>
        <taxon>Alphaproteobacteria</taxon>
        <taxon>Hyphomicrobiales</taxon>
        <taxon>Hyphomicrobiaceae</taxon>
        <taxon>Hyphomicrobium</taxon>
    </lineage>
</organism>
<evidence type="ECO:0000313" key="14">
    <source>
        <dbReference type="EMBL" id="MTD96274.1"/>
    </source>
</evidence>
<proteinExistence type="predicted"/>
<dbReference type="InterPro" id="IPR036097">
    <property type="entry name" value="HisK_dim/P_sf"/>
</dbReference>
<protein>
    <recommendedName>
        <fullName evidence="3">histidine kinase</fullName>
        <ecNumber evidence="3">2.7.13.3</ecNumber>
    </recommendedName>
</protein>
<evidence type="ECO:0000256" key="5">
    <source>
        <dbReference type="ARBA" id="ARBA00022679"/>
    </source>
</evidence>
<feature type="domain" description="HAMP" evidence="13">
    <location>
        <begin position="185"/>
        <end position="238"/>
    </location>
</feature>
<dbReference type="CDD" id="cd06225">
    <property type="entry name" value="HAMP"/>
    <property type="match status" value="1"/>
</dbReference>
<name>A0A6I3KMA0_9HYPH</name>
<evidence type="ECO:0000256" key="3">
    <source>
        <dbReference type="ARBA" id="ARBA00012438"/>
    </source>
</evidence>
<dbReference type="CDD" id="cd00082">
    <property type="entry name" value="HisKA"/>
    <property type="match status" value="1"/>
</dbReference>
<feature type="domain" description="Histidine kinase" evidence="12">
    <location>
        <begin position="246"/>
        <end position="463"/>
    </location>
</feature>
<accession>A0A6I3KMA0</accession>
<dbReference type="SUPFAM" id="SSF47384">
    <property type="entry name" value="Homodimeric domain of signal transducing histidine kinase"/>
    <property type="match status" value="1"/>
</dbReference>
<dbReference type="GO" id="GO:0000155">
    <property type="term" value="F:phosphorelay sensor kinase activity"/>
    <property type="evidence" value="ECO:0007669"/>
    <property type="project" value="InterPro"/>
</dbReference>
<dbReference type="SUPFAM" id="SSF55874">
    <property type="entry name" value="ATPase domain of HSP90 chaperone/DNA topoisomerase II/histidine kinase"/>
    <property type="match status" value="1"/>
</dbReference>
<dbReference type="EMBL" id="WMBQ01000002">
    <property type="protein sequence ID" value="MTD96274.1"/>
    <property type="molecule type" value="Genomic_DNA"/>
</dbReference>
<dbReference type="Gene3D" id="1.10.287.130">
    <property type="match status" value="1"/>
</dbReference>
<evidence type="ECO:0000256" key="9">
    <source>
        <dbReference type="ARBA" id="ARBA00023012"/>
    </source>
</evidence>
<dbReference type="GO" id="GO:0005886">
    <property type="term" value="C:plasma membrane"/>
    <property type="evidence" value="ECO:0007669"/>
    <property type="project" value="TreeGrafter"/>
</dbReference>
<evidence type="ECO:0000256" key="2">
    <source>
        <dbReference type="ARBA" id="ARBA00004370"/>
    </source>
</evidence>
<dbReference type="Gene3D" id="6.10.340.10">
    <property type="match status" value="1"/>
</dbReference>
<dbReference type="Gene3D" id="3.30.565.10">
    <property type="entry name" value="Histidine kinase-like ATPase, C-terminal domain"/>
    <property type="match status" value="1"/>
</dbReference>
<evidence type="ECO:0000259" key="13">
    <source>
        <dbReference type="PROSITE" id="PS50885"/>
    </source>
</evidence>
<dbReference type="SUPFAM" id="SSF158472">
    <property type="entry name" value="HAMP domain-like"/>
    <property type="match status" value="1"/>
</dbReference>
<keyword evidence="6 11" id="KW-0812">Transmembrane</keyword>
<keyword evidence="5" id="KW-0808">Transferase</keyword>
<keyword evidence="7" id="KW-0418">Kinase</keyword>
<dbReference type="Pfam" id="PF00512">
    <property type="entry name" value="HisKA"/>
    <property type="match status" value="1"/>
</dbReference>
<dbReference type="PROSITE" id="PS50109">
    <property type="entry name" value="HIS_KIN"/>
    <property type="match status" value="1"/>
</dbReference>
<dbReference type="InterPro" id="IPR050428">
    <property type="entry name" value="TCS_sensor_his_kinase"/>
</dbReference>
<dbReference type="InterPro" id="IPR003660">
    <property type="entry name" value="HAMP_dom"/>
</dbReference>
<dbReference type="InterPro" id="IPR004358">
    <property type="entry name" value="Sig_transdc_His_kin-like_C"/>
</dbReference>
<dbReference type="PANTHER" id="PTHR45436">
    <property type="entry name" value="SENSOR HISTIDINE KINASE YKOH"/>
    <property type="match status" value="1"/>
</dbReference>
<evidence type="ECO:0000256" key="6">
    <source>
        <dbReference type="ARBA" id="ARBA00022692"/>
    </source>
</evidence>
<reference evidence="14 15" key="1">
    <citation type="submission" date="2019-11" db="EMBL/GenBank/DDBJ databases">
        <title>Identification of a novel strain.</title>
        <authorList>
            <person name="Xu Q."/>
            <person name="Wang G."/>
        </authorList>
    </citation>
    <scope>NUCLEOTIDE SEQUENCE [LARGE SCALE GENOMIC DNA]</scope>
    <source>
        <strain evidence="15">xq</strain>
    </source>
</reference>
<evidence type="ECO:0000256" key="11">
    <source>
        <dbReference type="SAM" id="Phobius"/>
    </source>
</evidence>
<evidence type="ECO:0000256" key="4">
    <source>
        <dbReference type="ARBA" id="ARBA00022553"/>
    </source>
</evidence>
<dbReference type="InterPro" id="IPR036890">
    <property type="entry name" value="HATPase_C_sf"/>
</dbReference>
<dbReference type="Proteomes" id="UP000440694">
    <property type="component" value="Unassembled WGS sequence"/>
</dbReference>
<dbReference type="AlphaFoldDB" id="A0A6I3KMA0"/>
<dbReference type="InterPro" id="IPR003661">
    <property type="entry name" value="HisK_dim/P_dom"/>
</dbReference>
<dbReference type="Pfam" id="PF02518">
    <property type="entry name" value="HATPase_c"/>
    <property type="match status" value="1"/>
</dbReference>
<keyword evidence="8 11" id="KW-1133">Transmembrane helix</keyword>